<reference evidence="1" key="1">
    <citation type="submission" date="2023-05" db="EMBL/GenBank/DDBJ databases">
        <authorList>
            <person name="Zhang X."/>
        </authorList>
    </citation>
    <scope>NUCLEOTIDE SEQUENCE</scope>
    <source>
        <strain evidence="1">BD1B2-1</strain>
    </source>
</reference>
<protein>
    <submittedName>
        <fullName evidence="1">Uncharacterized protein</fullName>
    </submittedName>
</protein>
<keyword evidence="2" id="KW-1185">Reference proteome</keyword>
<proteinExistence type="predicted"/>
<organism evidence="1 2">
    <name type="scientific">Xanthocytophaga agilis</name>
    <dbReference type="NCBI Taxonomy" id="3048010"/>
    <lineage>
        <taxon>Bacteria</taxon>
        <taxon>Pseudomonadati</taxon>
        <taxon>Bacteroidota</taxon>
        <taxon>Cytophagia</taxon>
        <taxon>Cytophagales</taxon>
        <taxon>Rhodocytophagaceae</taxon>
        <taxon>Xanthocytophaga</taxon>
    </lineage>
</organism>
<evidence type="ECO:0000313" key="2">
    <source>
        <dbReference type="Proteomes" id="UP001232063"/>
    </source>
</evidence>
<dbReference type="Proteomes" id="UP001232063">
    <property type="component" value="Unassembled WGS sequence"/>
</dbReference>
<dbReference type="EMBL" id="JASJOU010000008">
    <property type="protein sequence ID" value="MDJ1503393.1"/>
    <property type="molecule type" value="Genomic_DNA"/>
</dbReference>
<comment type="caution">
    <text evidence="1">The sequence shown here is derived from an EMBL/GenBank/DDBJ whole genome shotgun (WGS) entry which is preliminary data.</text>
</comment>
<sequence length="209" mass="24923">MSISLTPYIVDTTHLNEVIGHKKKDYTLFYDHIWREVNKRLKFHDVSGITGKMIYEDIITQNFRFAAYETAFVYSLGLEAMIKTSIGYHEHSNDTRYEKLLAEGKAPEDIAYLQKAIPFRPAYDFKRNLYNNEWVPCNSKVMNHLPYKCPINIPLCEDYYISTIYNHEFDEFLKNLDLSDCTDQAGDKEFRSWFEYAREYKWDVVLFVW</sequence>
<dbReference type="RefSeq" id="WP_314514016.1">
    <property type="nucleotide sequence ID" value="NZ_JASJOU010000008.1"/>
</dbReference>
<name>A0AAE3R9V7_9BACT</name>
<evidence type="ECO:0000313" key="1">
    <source>
        <dbReference type="EMBL" id="MDJ1503393.1"/>
    </source>
</evidence>
<accession>A0AAE3R9V7</accession>
<dbReference type="AlphaFoldDB" id="A0AAE3R9V7"/>
<gene>
    <name evidence="1" type="ORF">QNI22_22175</name>
</gene>